<protein>
    <submittedName>
        <fullName evidence="1">Uncharacterized protein</fullName>
    </submittedName>
</protein>
<evidence type="ECO:0000313" key="1">
    <source>
        <dbReference type="EMBL" id="KDN80482.1"/>
    </source>
</evidence>
<name>A0A066YH54_9ACTN</name>
<dbReference type="HOGENOM" id="CLU_2601371_0_0_11"/>
<reference evidence="1 2" key="1">
    <citation type="submission" date="2014-05" db="EMBL/GenBank/DDBJ databases">
        <title>Draft Genome Sequence of Kitasatospora cheerisanensis KCTC 2395.</title>
        <authorList>
            <person name="Nam D.H."/>
        </authorList>
    </citation>
    <scope>NUCLEOTIDE SEQUENCE [LARGE SCALE GENOMIC DNA]</scope>
    <source>
        <strain evidence="1 2">KCTC 2395</strain>
    </source>
</reference>
<dbReference type="Proteomes" id="UP000027178">
    <property type="component" value="Unassembled WGS sequence"/>
</dbReference>
<dbReference type="EMBL" id="JNBY01000175">
    <property type="protein sequence ID" value="KDN80482.1"/>
    <property type="molecule type" value="Genomic_DNA"/>
</dbReference>
<accession>A0A066YH54</accession>
<evidence type="ECO:0000313" key="2">
    <source>
        <dbReference type="Proteomes" id="UP000027178"/>
    </source>
</evidence>
<proteinExistence type="predicted"/>
<comment type="caution">
    <text evidence="1">The sequence shown here is derived from an EMBL/GenBank/DDBJ whole genome shotgun (WGS) entry which is preliminary data.</text>
</comment>
<dbReference type="PATRIC" id="fig|1348663.4.peg.7489"/>
<dbReference type="AlphaFoldDB" id="A0A066YH54"/>
<sequence length="79" mass="8263">MTTGQNGGMSTDRRPLGLHFSESAAVDRAVPDDAVPRLLPAERSPFLEPAAAPAAAVPVREGVPGGRRKLGRGFLAEKD</sequence>
<keyword evidence="2" id="KW-1185">Reference proteome</keyword>
<organism evidence="1 2">
    <name type="scientific">Kitasatospora cheerisanensis KCTC 2395</name>
    <dbReference type="NCBI Taxonomy" id="1348663"/>
    <lineage>
        <taxon>Bacteria</taxon>
        <taxon>Bacillati</taxon>
        <taxon>Actinomycetota</taxon>
        <taxon>Actinomycetes</taxon>
        <taxon>Kitasatosporales</taxon>
        <taxon>Streptomycetaceae</taxon>
        <taxon>Kitasatospora</taxon>
    </lineage>
</organism>
<gene>
    <name evidence="1" type="ORF">KCH_77700</name>
</gene>